<sequence>MKFKKKPAASSPKNSKASTGRGLLTIDITDQNVKIAHISGRSPEQLVLENYKIFPIPQGYVQDGKINNEEQFTVILQQACSQFKGSGKQVVAALPHNVVTTQNFSYTLDSGTTLEDAANFEAAQIATIEEVDLDYQVINTASDSEEVLMVIALKSDTKPYLDCLEEAGFGIPKFLDVEPYAIVNAFSNWINTQSPDLENQILAIFDIGSLKTQCLIVQAGKVLFKQEVLFGGEQLTREIQRNYQVDQEGAEKIKVSSEQPIDYEEFTVSGYNQELAMEIQRVLQFFYTSSHSNGKEKINKILLTGGSAVLPNLSKVVEEQCTIDTVVVNPLQFLGIASHIDPLSLVQDAGRLTVCCGLAVRGVA</sequence>
<dbReference type="Proteomes" id="UP000832034">
    <property type="component" value="Chromosome"/>
</dbReference>
<name>A0ABY4EC88_VITST</name>
<dbReference type="SUPFAM" id="SSF53067">
    <property type="entry name" value="Actin-like ATPase domain"/>
    <property type="match status" value="1"/>
</dbReference>
<evidence type="ECO:0000313" key="2">
    <source>
        <dbReference type="Proteomes" id="UP000832034"/>
    </source>
</evidence>
<organism evidence="1 2">
    <name type="scientific">Vitreoscilla stercoraria</name>
    <dbReference type="NCBI Taxonomy" id="61"/>
    <lineage>
        <taxon>Bacteria</taxon>
        <taxon>Pseudomonadati</taxon>
        <taxon>Pseudomonadota</taxon>
        <taxon>Betaproteobacteria</taxon>
        <taxon>Neisseriales</taxon>
        <taxon>Neisseriaceae</taxon>
        <taxon>Vitreoscilla</taxon>
    </lineage>
</organism>
<protein>
    <submittedName>
        <fullName evidence="1">Pilus assembly protein PilM</fullName>
    </submittedName>
</protein>
<dbReference type="Gene3D" id="3.30.1490.300">
    <property type="match status" value="1"/>
</dbReference>
<dbReference type="PANTHER" id="PTHR32432">
    <property type="entry name" value="CELL DIVISION PROTEIN FTSA-RELATED"/>
    <property type="match status" value="1"/>
</dbReference>
<reference evidence="1" key="2">
    <citation type="journal article" date="2022" name="Res Sq">
        <title>Evolution of multicellular longitudinally dividing oral cavity symbionts (Neisseriaceae).</title>
        <authorList>
            <person name="Nyongesa S."/>
            <person name="Weber P."/>
            <person name="Bernet E."/>
            <person name="Pullido F."/>
            <person name="Nieckarz M."/>
            <person name="Delaby M."/>
            <person name="Nieves C."/>
            <person name="Viehboeck T."/>
            <person name="Krause N."/>
            <person name="Rivera-Millot A."/>
            <person name="Nakamura A."/>
            <person name="Vischer N."/>
            <person name="VanNieuwenhze M."/>
            <person name="Brun Y."/>
            <person name="Cava F."/>
            <person name="Bulgheresi S."/>
            <person name="Veyrier F."/>
        </authorList>
    </citation>
    <scope>NUCLEOTIDE SEQUENCE</scope>
    <source>
        <strain evidence="1">SAG 1488-6</strain>
    </source>
</reference>
<dbReference type="RefSeq" id="WP_019958119.1">
    <property type="nucleotide sequence ID" value="NZ_CP091512.1"/>
</dbReference>
<dbReference type="Pfam" id="PF11104">
    <property type="entry name" value="PilM_2"/>
    <property type="match status" value="1"/>
</dbReference>
<dbReference type="PANTHER" id="PTHR32432:SF3">
    <property type="entry name" value="ETHANOLAMINE UTILIZATION PROTEIN EUTJ"/>
    <property type="match status" value="1"/>
</dbReference>
<dbReference type="PIRSF" id="PIRSF019169">
    <property type="entry name" value="PilM"/>
    <property type="match status" value="1"/>
</dbReference>
<dbReference type="InterPro" id="IPR043129">
    <property type="entry name" value="ATPase_NBD"/>
</dbReference>
<dbReference type="NCBIfam" id="TIGR01175">
    <property type="entry name" value="pilM"/>
    <property type="match status" value="1"/>
</dbReference>
<dbReference type="Gene3D" id="3.30.420.40">
    <property type="match status" value="2"/>
</dbReference>
<gene>
    <name evidence="1" type="ORF">LVJ81_02710</name>
</gene>
<dbReference type="InterPro" id="IPR005883">
    <property type="entry name" value="PilM"/>
</dbReference>
<dbReference type="InterPro" id="IPR050696">
    <property type="entry name" value="FtsA/MreB"/>
</dbReference>
<accession>A0ABY4EC88</accession>
<evidence type="ECO:0000313" key="1">
    <source>
        <dbReference type="EMBL" id="UOO92968.1"/>
    </source>
</evidence>
<keyword evidence="2" id="KW-1185">Reference proteome</keyword>
<proteinExistence type="predicted"/>
<dbReference type="CDD" id="cd24049">
    <property type="entry name" value="ASKHA_NBD_PilM"/>
    <property type="match status" value="1"/>
</dbReference>
<reference evidence="1" key="1">
    <citation type="submission" date="2021-12" db="EMBL/GenBank/DDBJ databases">
        <authorList>
            <person name="Veyrier F.J."/>
        </authorList>
    </citation>
    <scope>NUCLEOTIDE SEQUENCE</scope>
    <source>
        <strain evidence="1">SAG 1488-6</strain>
    </source>
</reference>
<dbReference type="EMBL" id="CP091512">
    <property type="protein sequence ID" value="UOO92968.1"/>
    <property type="molecule type" value="Genomic_DNA"/>
</dbReference>